<reference evidence="5 6" key="1">
    <citation type="submission" date="2018-02" db="EMBL/GenBank/DDBJ databases">
        <title>Whole genome sequencing of endophytic bacterium.</title>
        <authorList>
            <person name="Eedara R."/>
            <person name="Podile A.R."/>
        </authorList>
    </citation>
    <scope>NUCLEOTIDE SEQUENCE [LARGE SCALE GENOMIC DNA]</scope>
    <source>
        <strain evidence="5 6">RP1T</strain>
    </source>
</reference>
<feature type="domain" description="Leucine-binding protein" evidence="4">
    <location>
        <begin position="45"/>
        <end position="399"/>
    </location>
</feature>
<dbReference type="InterPro" id="IPR028081">
    <property type="entry name" value="Leu-bd"/>
</dbReference>
<dbReference type="PANTHER" id="PTHR47235">
    <property type="entry name" value="BLR6548 PROTEIN"/>
    <property type="match status" value="1"/>
</dbReference>
<evidence type="ECO:0000256" key="2">
    <source>
        <dbReference type="ARBA" id="ARBA00022729"/>
    </source>
</evidence>
<dbReference type="SUPFAM" id="SSF53822">
    <property type="entry name" value="Periplasmic binding protein-like I"/>
    <property type="match status" value="1"/>
</dbReference>
<evidence type="ECO:0000256" key="3">
    <source>
        <dbReference type="SAM" id="SignalP"/>
    </source>
</evidence>
<accession>A0A2S9QA07</accession>
<dbReference type="InterPro" id="IPR028082">
    <property type="entry name" value="Peripla_BP_I"/>
</dbReference>
<dbReference type="PANTHER" id="PTHR47235:SF1">
    <property type="entry name" value="BLR6548 PROTEIN"/>
    <property type="match status" value="1"/>
</dbReference>
<evidence type="ECO:0000313" key="6">
    <source>
        <dbReference type="Proteomes" id="UP000237682"/>
    </source>
</evidence>
<dbReference type="Pfam" id="PF13458">
    <property type="entry name" value="Peripla_BP_6"/>
    <property type="match status" value="1"/>
</dbReference>
<comment type="caution">
    <text evidence="5">The sequence shown here is derived from an EMBL/GenBank/DDBJ whole genome shotgun (WGS) entry which is preliminary data.</text>
</comment>
<dbReference type="Gene3D" id="3.40.50.2300">
    <property type="match status" value="2"/>
</dbReference>
<gene>
    <name evidence="5" type="ORF">C5L14_18150</name>
</gene>
<name>A0A2S9QA07_9HYPH</name>
<protein>
    <submittedName>
        <fullName evidence="5">ABC transporter permease</fullName>
    </submittedName>
</protein>
<evidence type="ECO:0000259" key="4">
    <source>
        <dbReference type="Pfam" id="PF13458"/>
    </source>
</evidence>
<proteinExistence type="inferred from homology"/>
<keyword evidence="2 3" id="KW-0732">Signal</keyword>
<feature type="signal peptide" evidence="3">
    <location>
        <begin position="1"/>
        <end position="33"/>
    </location>
</feature>
<dbReference type="OrthoDB" id="8184122at2"/>
<organism evidence="5 6">
    <name type="scientific">Labrys okinawensis</name>
    <dbReference type="NCBI Taxonomy" id="346911"/>
    <lineage>
        <taxon>Bacteria</taxon>
        <taxon>Pseudomonadati</taxon>
        <taxon>Pseudomonadota</taxon>
        <taxon>Alphaproteobacteria</taxon>
        <taxon>Hyphomicrobiales</taxon>
        <taxon>Xanthobacteraceae</taxon>
        <taxon>Labrys</taxon>
    </lineage>
</organism>
<dbReference type="EMBL" id="PUEJ01000006">
    <property type="protein sequence ID" value="PRH86171.1"/>
    <property type="molecule type" value="Genomic_DNA"/>
</dbReference>
<comment type="similarity">
    <text evidence="1">Belongs to the leucine-binding protein family.</text>
</comment>
<dbReference type="AlphaFoldDB" id="A0A2S9QA07"/>
<dbReference type="RefSeq" id="WP_105863467.1">
    <property type="nucleotide sequence ID" value="NZ_PUEJ01000006.1"/>
</dbReference>
<dbReference type="Proteomes" id="UP000237682">
    <property type="component" value="Unassembled WGS sequence"/>
</dbReference>
<sequence>MSPSLIKALALATGLGFAGFGLAALAAAGPAMAQDHKNEQLYPLFTYRTGPYAPSFIPFGAGNRDYLTYINEVEGGVDGVKILIQECETAYTIERGIECYERYKNGYDGAPTAAIYPHSSGLDVALTDKARVDKVPIVSPGGGQNIATDGRVFPYQYPLIFDYWSEAQIIVDFIAQKSGGYDKLKGVKIATLYHDSGYGRDTIEPLGILAKKYGFTDIQIPVPHPGEQQQAQWQQIRSAGADWVFLRGWGVMTPVAIKTAARVGFPADRIIGDIWSGSEDDARPAGSAAKGYLAVSVFPPGTDYGIIKTLKEKIVDAGKSDLKDKAKFGTVYYNYGVIEAITFVEALRVGHKKFGNRPLTAEEGRWALENLNIDDKRIAELRAKGLISPLKTSPANHKGETVAAKIIQWDGKSWTALTDWIKADASLFAETIRAKAAAYAQEKGITPVAQTN</sequence>
<evidence type="ECO:0000313" key="5">
    <source>
        <dbReference type="EMBL" id="PRH86171.1"/>
    </source>
</evidence>
<dbReference type="CDD" id="cd06334">
    <property type="entry name" value="PBP1_ABC_ligand_binding-like"/>
    <property type="match status" value="1"/>
</dbReference>
<feature type="chain" id="PRO_5015749195" evidence="3">
    <location>
        <begin position="34"/>
        <end position="452"/>
    </location>
</feature>
<keyword evidence="6" id="KW-1185">Reference proteome</keyword>
<evidence type="ECO:0000256" key="1">
    <source>
        <dbReference type="ARBA" id="ARBA00010062"/>
    </source>
</evidence>